<accession>A0ABM8PJN3</accession>
<dbReference type="Pfam" id="PF13410">
    <property type="entry name" value="GST_C_2"/>
    <property type="match status" value="1"/>
</dbReference>
<protein>
    <submittedName>
        <fullName evidence="2">Glutathione S-transferase</fullName>
    </submittedName>
</protein>
<dbReference type="PANTHER" id="PTHR43968">
    <property type="match status" value="1"/>
</dbReference>
<gene>
    <name evidence="2" type="ORF">REJC140_03221</name>
</gene>
<dbReference type="Proteomes" id="UP000606921">
    <property type="component" value="Unassembled WGS sequence"/>
</dbReference>
<comment type="caution">
    <text evidence="2">The sequence shown here is derived from an EMBL/GenBank/DDBJ whole genome shotgun (WGS) entry which is preliminary data.</text>
</comment>
<dbReference type="Gene3D" id="1.20.1050.10">
    <property type="match status" value="1"/>
</dbReference>
<feature type="domain" description="GST N-terminal" evidence="1">
    <location>
        <begin position="1"/>
        <end position="78"/>
    </location>
</feature>
<dbReference type="InterPro" id="IPR036249">
    <property type="entry name" value="Thioredoxin-like_sf"/>
</dbReference>
<dbReference type="PROSITE" id="PS50404">
    <property type="entry name" value="GST_NTER"/>
    <property type="match status" value="1"/>
</dbReference>
<dbReference type="PANTHER" id="PTHR43968:SF6">
    <property type="entry name" value="GLUTATHIONE S-TRANSFERASE OMEGA"/>
    <property type="match status" value="1"/>
</dbReference>
<dbReference type="SUPFAM" id="SSF47616">
    <property type="entry name" value="GST C-terminal domain-like"/>
    <property type="match status" value="1"/>
</dbReference>
<dbReference type="EMBL" id="CABFWF030000010">
    <property type="protein sequence ID" value="CAD7033709.1"/>
    <property type="molecule type" value="Genomic_DNA"/>
</dbReference>
<proteinExistence type="predicted"/>
<dbReference type="InterPro" id="IPR004045">
    <property type="entry name" value="Glutathione_S-Trfase_N"/>
</dbReference>
<name>A0ABM8PJN3_9HYPH</name>
<evidence type="ECO:0000313" key="3">
    <source>
        <dbReference type="Proteomes" id="UP000606921"/>
    </source>
</evidence>
<evidence type="ECO:0000259" key="1">
    <source>
        <dbReference type="PROSITE" id="PS50404"/>
    </source>
</evidence>
<dbReference type="CDD" id="cd03205">
    <property type="entry name" value="GST_C_6"/>
    <property type="match status" value="1"/>
</dbReference>
<dbReference type="Pfam" id="PF13417">
    <property type="entry name" value="GST_N_3"/>
    <property type="match status" value="1"/>
</dbReference>
<evidence type="ECO:0000313" key="2">
    <source>
        <dbReference type="EMBL" id="CAD7033709.1"/>
    </source>
</evidence>
<reference evidence="2 3" key="1">
    <citation type="submission" date="2020-11" db="EMBL/GenBank/DDBJ databases">
        <authorList>
            <person name="Lassalle F."/>
        </authorList>
    </citation>
    <scope>NUCLEOTIDE SEQUENCE [LARGE SCALE GENOMIC DNA]</scope>
    <source>
        <strain evidence="2 3">JC140</strain>
    </source>
</reference>
<dbReference type="CDD" id="cd03049">
    <property type="entry name" value="GST_N_3"/>
    <property type="match status" value="1"/>
</dbReference>
<dbReference type="RefSeq" id="WP_142521142.1">
    <property type="nucleotide sequence ID" value="NZ_CABFWF030000010.1"/>
</dbReference>
<dbReference type="InterPro" id="IPR040079">
    <property type="entry name" value="Glutathione_S-Trfase"/>
</dbReference>
<dbReference type="InterPro" id="IPR050983">
    <property type="entry name" value="GST_Omega/HSP26"/>
</dbReference>
<dbReference type="InterPro" id="IPR036282">
    <property type="entry name" value="Glutathione-S-Trfase_C_sf"/>
</dbReference>
<dbReference type="SFLD" id="SFLDS00019">
    <property type="entry name" value="Glutathione_Transferase_(cytos"/>
    <property type="match status" value="1"/>
</dbReference>
<organism evidence="2 3">
    <name type="scientific">Pseudorhizobium endolithicum</name>
    <dbReference type="NCBI Taxonomy" id="1191678"/>
    <lineage>
        <taxon>Bacteria</taxon>
        <taxon>Pseudomonadati</taxon>
        <taxon>Pseudomonadota</taxon>
        <taxon>Alphaproteobacteria</taxon>
        <taxon>Hyphomicrobiales</taxon>
        <taxon>Rhizobiaceae</taxon>
        <taxon>Rhizobium/Agrobacterium group</taxon>
        <taxon>Pseudorhizobium</taxon>
    </lineage>
</organism>
<sequence>MKLLYSPASPYAAKVRMAARHLDIDLEVETVETASNPPLLSENNPLGKIPTLLRKNDTPVYDSVAIMHYLDRLSGGLLYPRKEPKRTDAEVLEALCDGMMDSLLAIINERRSRPEDRVHQPWIDKQWGKVACGLDHLNGNLPKTGKKLNGGHFALAALLSYIDLRFGEKDWRNGRPELAQWLKEFSGRFAAFEELKAGA</sequence>
<dbReference type="SUPFAM" id="SSF52833">
    <property type="entry name" value="Thioredoxin-like"/>
    <property type="match status" value="1"/>
</dbReference>
<keyword evidence="3" id="KW-1185">Reference proteome</keyword>
<dbReference type="Gene3D" id="3.40.30.10">
    <property type="entry name" value="Glutaredoxin"/>
    <property type="match status" value="1"/>
</dbReference>